<evidence type="ECO:0000256" key="9">
    <source>
        <dbReference type="ARBA" id="ARBA00022967"/>
    </source>
</evidence>
<dbReference type="PANTHER" id="PTHR48085:SF5">
    <property type="entry name" value="CADMIUM_ZINC-TRANSPORTING ATPASE HMA4-RELATED"/>
    <property type="match status" value="1"/>
</dbReference>
<evidence type="ECO:0000256" key="11">
    <source>
        <dbReference type="ARBA" id="ARBA00023136"/>
    </source>
</evidence>
<comment type="caution">
    <text evidence="14">Lacks conserved residue(s) required for the propagation of feature annotation.</text>
</comment>
<dbReference type="InterPro" id="IPR044492">
    <property type="entry name" value="P_typ_ATPase_HD_dom"/>
</dbReference>
<evidence type="ECO:0000256" key="14">
    <source>
        <dbReference type="RuleBase" id="RU362081"/>
    </source>
</evidence>
<sequence length="733" mass="75641">MSNAAVAAAPPVPANLVSLRYRVKGMDCPSCAGKIETAVRRLPGIATVRVNYTSQTLDLTLDETGTPRDALEQRVGALGYPITSLPTAADLARSQAASLDASLAKVEAEDIDLPFWRTPKATLAIAVGSLFALGLLFDRAMPEVAGEFAYWPGALVGLSFYGRRAFAAARNGSPFSIEMLMSVATAGALAIHAAEEAAVVVLLFTVGEMLEVVAAGRARAGIRSLVALVPKMARLVDDVDGSAREVPAVSLRIGQTVVVRPGDRVPADGVVTDGASSLDESPITGESVPKAKEPGDAVYAGSVNADGALQVRVTREAADNMVARILHLVEEAQASKSPTARFIDRFSAIYTPLAFAFSVLVAVVPPLLLGGDWGTWIYRGLALLLIACPCALVLSTPAAIASGLAAGARRGLLVKGGAALETIGRVRTVAFDKTGTLTAGRPRVTDILPFGPDASERSIISLAAAVENGSSHPIARAILDRADRDGVPLRPTRDARTIPGRAVQATVMGQTVLVSSPRHASERVRLDSEAESAVASLEAAGKTTVVVLRDGEALGIIAVRDEPRLNAADGIAALRAMGVDCVILTGDNRRTGQAVAAQLDLDVRSELMPEDKLAEIAALKIVGPVAMVGDGINDAPALAAASVGIAMGGGTDAALETADAAVLNERVADVAALVALSRATLGNIHQNVTIALGLKVVFLVTTLLGITGLWPAILADTGATVLVTANALRLLRA</sequence>
<dbReference type="InterPro" id="IPR059000">
    <property type="entry name" value="ATPase_P-type_domA"/>
</dbReference>
<comment type="catalytic activity">
    <reaction evidence="13">
        <text>Zn(2+)(in) + ATP + H2O = Zn(2+)(out) + ADP + phosphate + H(+)</text>
        <dbReference type="Rhea" id="RHEA:20621"/>
        <dbReference type="ChEBI" id="CHEBI:15377"/>
        <dbReference type="ChEBI" id="CHEBI:15378"/>
        <dbReference type="ChEBI" id="CHEBI:29105"/>
        <dbReference type="ChEBI" id="CHEBI:30616"/>
        <dbReference type="ChEBI" id="CHEBI:43474"/>
        <dbReference type="ChEBI" id="CHEBI:456216"/>
        <dbReference type="EC" id="7.2.2.12"/>
    </reaction>
</comment>
<dbReference type="NCBIfam" id="TIGR01494">
    <property type="entry name" value="ATPase_P-type"/>
    <property type="match status" value="1"/>
</dbReference>
<keyword evidence="10 14" id="KW-1133">Transmembrane helix</keyword>
<evidence type="ECO:0000256" key="8">
    <source>
        <dbReference type="ARBA" id="ARBA00022840"/>
    </source>
</evidence>
<dbReference type="SFLD" id="SFLDG00002">
    <property type="entry name" value="C1.7:_P-type_atpase_like"/>
    <property type="match status" value="1"/>
</dbReference>
<dbReference type="InterPro" id="IPR027256">
    <property type="entry name" value="P-typ_ATPase_IB"/>
</dbReference>
<dbReference type="InterPro" id="IPR001757">
    <property type="entry name" value="P_typ_ATPase"/>
</dbReference>
<dbReference type="Gene3D" id="3.40.1110.10">
    <property type="entry name" value="Calcium-transporting ATPase, cytoplasmic domain N"/>
    <property type="match status" value="1"/>
</dbReference>
<accession>A0A2R4WX86</accession>
<dbReference type="KEGG" id="mee:DA075_35300"/>
<dbReference type="PROSITE" id="PS50846">
    <property type="entry name" value="HMA_2"/>
    <property type="match status" value="1"/>
</dbReference>
<dbReference type="SFLD" id="SFLDF00027">
    <property type="entry name" value="p-type_atpase"/>
    <property type="match status" value="1"/>
</dbReference>
<dbReference type="Pfam" id="PF00403">
    <property type="entry name" value="HMA"/>
    <property type="match status" value="1"/>
</dbReference>
<dbReference type="Gene3D" id="3.30.70.100">
    <property type="match status" value="1"/>
</dbReference>
<evidence type="ECO:0000256" key="7">
    <source>
        <dbReference type="ARBA" id="ARBA00022741"/>
    </source>
</evidence>
<keyword evidence="5 14" id="KW-0812">Transmembrane</keyword>
<keyword evidence="9" id="KW-1278">Translocase</keyword>
<dbReference type="PRINTS" id="PR00119">
    <property type="entry name" value="CATATPASE"/>
</dbReference>
<dbReference type="InterPro" id="IPR006121">
    <property type="entry name" value="HMA_dom"/>
</dbReference>
<dbReference type="InterPro" id="IPR017969">
    <property type="entry name" value="Heavy-metal-associated_CS"/>
</dbReference>
<feature type="transmembrane region" description="Helical" evidence="14">
    <location>
        <begin position="688"/>
        <end position="706"/>
    </location>
</feature>
<dbReference type="SUPFAM" id="SSF56784">
    <property type="entry name" value="HAD-like"/>
    <property type="match status" value="1"/>
</dbReference>
<dbReference type="PANTHER" id="PTHR48085">
    <property type="entry name" value="CADMIUM/ZINC-TRANSPORTING ATPASE HMA2-RELATED"/>
    <property type="match status" value="1"/>
</dbReference>
<name>A0A2R4WX86_9HYPH</name>
<feature type="domain" description="HMA" evidence="15">
    <location>
        <begin position="17"/>
        <end position="83"/>
    </location>
</feature>
<keyword evidence="6 14" id="KW-0479">Metal-binding</keyword>
<evidence type="ECO:0000256" key="5">
    <source>
        <dbReference type="ARBA" id="ARBA00022692"/>
    </source>
</evidence>
<dbReference type="InterPro" id="IPR023214">
    <property type="entry name" value="HAD_sf"/>
</dbReference>
<dbReference type="InterPro" id="IPR023298">
    <property type="entry name" value="ATPase_P-typ_TM_dom_sf"/>
</dbReference>
<keyword evidence="11 14" id="KW-0472">Membrane</keyword>
<geneLocation type="plasmid" evidence="16 17">
    <name>unnamed1</name>
</geneLocation>
<evidence type="ECO:0000256" key="6">
    <source>
        <dbReference type="ARBA" id="ARBA00022723"/>
    </source>
</evidence>
<dbReference type="SUPFAM" id="SSF81653">
    <property type="entry name" value="Calcium ATPase, transduction domain A"/>
    <property type="match status" value="1"/>
</dbReference>
<comment type="subcellular location">
    <subcellularLocation>
        <location evidence="1">Cell membrane</location>
        <topology evidence="1">Multi-pass membrane protein</topology>
    </subcellularLocation>
</comment>
<keyword evidence="3 14" id="KW-1003">Cell membrane</keyword>
<dbReference type="GO" id="GO:0016463">
    <property type="term" value="F:P-type zinc transporter activity"/>
    <property type="evidence" value="ECO:0007669"/>
    <property type="project" value="UniProtKB-EC"/>
</dbReference>
<dbReference type="GO" id="GO:0005524">
    <property type="term" value="F:ATP binding"/>
    <property type="evidence" value="ECO:0007669"/>
    <property type="project" value="UniProtKB-UniRule"/>
</dbReference>
<keyword evidence="16" id="KW-0614">Plasmid</keyword>
<dbReference type="PRINTS" id="PR00941">
    <property type="entry name" value="CDATPASE"/>
</dbReference>
<evidence type="ECO:0000256" key="3">
    <source>
        <dbReference type="ARBA" id="ARBA00022475"/>
    </source>
</evidence>
<dbReference type="EMBL" id="CP028845">
    <property type="protein sequence ID" value="AWB26131.1"/>
    <property type="molecule type" value="Genomic_DNA"/>
</dbReference>
<proteinExistence type="inferred from homology"/>
<dbReference type="GO" id="GO:0016887">
    <property type="term" value="F:ATP hydrolysis activity"/>
    <property type="evidence" value="ECO:0007669"/>
    <property type="project" value="InterPro"/>
</dbReference>
<protein>
    <recommendedName>
        <fullName evidence="12">P-type Zn(2+) transporter</fullName>
        <ecNumber evidence="12">7.2.2.12</ecNumber>
    </recommendedName>
</protein>
<evidence type="ECO:0000256" key="4">
    <source>
        <dbReference type="ARBA" id="ARBA00022553"/>
    </source>
</evidence>
<keyword evidence="17" id="KW-1185">Reference proteome</keyword>
<dbReference type="RefSeq" id="WP_099957676.1">
    <property type="nucleotide sequence ID" value="NZ_CP028845.1"/>
</dbReference>
<keyword evidence="8 14" id="KW-0067">ATP-binding</keyword>
<dbReference type="PROSITE" id="PS00154">
    <property type="entry name" value="ATPASE_E1_E2"/>
    <property type="match status" value="1"/>
</dbReference>
<dbReference type="GO" id="GO:0046872">
    <property type="term" value="F:metal ion binding"/>
    <property type="evidence" value="ECO:0007669"/>
    <property type="project" value="UniProtKB-KW"/>
</dbReference>
<dbReference type="GO" id="GO:0015086">
    <property type="term" value="F:cadmium ion transmembrane transporter activity"/>
    <property type="evidence" value="ECO:0007669"/>
    <property type="project" value="TreeGrafter"/>
</dbReference>
<dbReference type="EC" id="7.2.2.12" evidence="12"/>
<dbReference type="Proteomes" id="UP000244755">
    <property type="component" value="Plasmid unnamed1"/>
</dbReference>
<dbReference type="FunFam" id="2.70.150.10:FF:000002">
    <property type="entry name" value="Copper-transporting ATPase 1, putative"/>
    <property type="match status" value="1"/>
</dbReference>
<gene>
    <name evidence="16" type="primary">cadA</name>
    <name evidence="16" type="ORF">DA075_35300</name>
</gene>
<dbReference type="OrthoDB" id="9813266at2"/>
<dbReference type="Pfam" id="PF00702">
    <property type="entry name" value="Hydrolase"/>
    <property type="match status" value="1"/>
</dbReference>
<evidence type="ECO:0000313" key="17">
    <source>
        <dbReference type="Proteomes" id="UP000244755"/>
    </source>
</evidence>
<dbReference type="GO" id="GO:0005886">
    <property type="term" value="C:plasma membrane"/>
    <property type="evidence" value="ECO:0007669"/>
    <property type="project" value="UniProtKB-SubCell"/>
</dbReference>
<reference evidence="16 17" key="1">
    <citation type="submission" date="2018-04" db="EMBL/GenBank/DDBJ databases">
        <title>Methylobacterium sp. PR1016A genome.</title>
        <authorList>
            <person name="Park W."/>
        </authorList>
    </citation>
    <scope>NUCLEOTIDE SEQUENCE [LARGE SCALE GENOMIC DNA]</scope>
    <source>
        <strain evidence="16 17">PR1016A</strain>
        <plasmid evidence="16 17">unnamed1</plasmid>
    </source>
</reference>
<dbReference type="InterPro" id="IPR023299">
    <property type="entry name" value="ATPase_P-typ_cyto_dom_N"/>
</dbReference>
<dbReference type="SFLD" id="SFLDS00003">
    <property type="entry name" value="Haloacid_Dehalogenase"/>
    <property type="match status" value="1"/>
</dbReference>
<comment type="similarity">
    <text evidence="2 14">Belongs to the cation transport ATPase (P-type) (TC 3.A.3) family. Type IB subfamily.</text>
</comment>
<evidence type="ECO:0000256" key="2">
    <source>
        <dbReference type="ARBA" id="ARBA00006024"/>
    </source>
</evidence>
<evidence type="ECO:0000256" key="10">
    <source>
        <dbReference type="ARBA" id="ARBA00022989"/>
    </source>
</evidence>
<dbReference type="SUPFAM" id="SSF81665">
    <property type="entry name" value="Calcium ATPase, transmembrane domain M"/>
    <property type="match status" value="1"/>
</dbReference>
<dbReference type="InterPro" id="IPR051014">
    <property type="entry name" value="Cation_Transport_ATPase_IB"/>
</dbReference>
<dbReference type="InterPro" id="IPR018303">
    <property type="entry name" value="ATPase_P-typ_P_site"/>
</dbReference>
<dbReference type="InterPro" id="IPR008250">
    <property type="entry name" value="ATPase_P-typ_transduc_dom_A_sf"/>
</dbReference>
<evidence type="ECO:0000259" key="15">
    <source>
        <dbReference type="PROSITE" id="PS50846"/>
    </source>
</evidence>
<dbReference type="InterPro" id="IPR036163">
    <property type="entry name" value="HMA_dom_sf"/>
</dbReference>
<evidence type="ECO:0000256" key="13">
    <source>
        <dbReference type="ARBA" id="ARBA00047308"/>
    </source>
</evidence>
<dbReference type="InterPro" id="IPR036412">
    <property type="entry name" value="HAD-like_sf"/>
</dbReference>
<dbReference type="AlphaFoldDB" id="A0A2R4WX86"/>
<feature type="transmembrane region" description="Helical" evidence="14">
    <location>
        <begin position="346"/>
        <end position="369"/>
    </location>
</feature>
<dbReference type="SUPFAM" id="SSF55008">
    <property type="entry name" value="HMA, heavy metal-associated domain"/>
    <property type="match status" value="1"/>
</dbReference>
<organism evidence="16 17">
    <name type="scientific">Methylobacterium currus</name>
    <dbReference type="NCBI Taxonomy" id="2051553"/>
    <lineage>
        <taxon>Bacteria</taxon>
        <taxon>Pseudomonadati</taxon>
        <taxon>Pseudomonadota</taxon>
        <taxon>Alphaproteobacteria</taxon>
        <taxon>Hyphomicrobiales</taxon>
        <taxon>Methylobacteriaceae</taxon>
        <taxon>Methylobacterium</taxon>
    </lineage>
</organism>
<evidence type="ECO:0000256" key="1">
    <source>
        <dbReference type="ARBA" id="ARBA00004651"/>
    </source>
</evidence>
<feature type="transmembrane region" description="Helical" evidence="14">
    <location>
        <begin position="381"/>
        <end position="406"/>
    </location>
</feature>
<evidence type="ECO:0000256" key="12">
    <source>
        <dbReference type="ARBA" id="ARBA00039097"/>
    </source>
</evidence>
<dbReference type="Gene3D" id="2.70.150.10">
    <property type="entry name" value="Calcium-transporting ATPase, cytoplasmic transduction domain A"/>
    <property type="match status" value="1"/>
</dbReference>
<keyword evidence="4" id="KW-0597">Phosphoprotein</keyword>
<dbReference type="Gene3D" id="3.40.50.1000">
    <property type="entry name" value="HAD superfamily/HAD-like"/>
    <property type="match status" value="1"/>
</dbReference>
<keyword evidence="7 14" id="KW-0547">Nucleotide-binding</keyword>
<dbReference type="NCBIfam" id="TIGR01525">
    <property type="entry name" value="ATPase-IB_hvy"/>
    <property type="match status" value="1"/>
</dbReference>
<dbReference type="PROSITE" id="PS01047">
    <property type="entry name" value="HMA_1"/>
    <property type="match status" value="1"/>
</dbReference>
<dbReference type="CDD" id="cd00371">
    <property type="entry name" value="HMA"/>
    <property type="match status" value="1"/>
</dbReference>
<dbReference type="Pfam" id="PF00122">
    <property type="entry name" value="E1-E2_ATPase"/>
    <property type="match status" value="1"/>
</dbReference>
<evidence type="ECO:0000313" key="16">
    <source>
        <dbReference type="EMBL" id="AWB26131.1"/>
    </source>
</evidence>
<dbReference type="NCBIfam" id="TIGR01512">
    <property type="entry name" value="ATPase-IB2_Cd"/>
    <property type="match status" value="1"/>
</dbReference>